<reference evidence="1" key="1">
    <citation type="submission" date="2020-06" db="EMBL/GenBank/DDBJ databases">
        <title>Draft genome of Bugula neritina, a colonial animal packing powerful symbionts and potential medicines.</title>
        <authorList>
            <person name="Rayko M."/>
        </authorList>
    </citation>
    <scope>NUCLEOTIDE SEQUENCE [LARGE SCALE GENOMIC DNA]</scope>
    <source>
        <strain evidence="1">Kwan_BN1</strain>
    </source>
</reference>
<gene>
    <name evidence="1" type="ORF">EB796_007861</name>
</gene>
<accession>A0A7J7K6L7</accession>
<sequence length="114" mass="13180">MEDYKDISKLEELTTKYQKKAESSRNWVHHLQRNLDNVGYQSECGSLTVLRELVNQVALDNPSFTLKMEVEFFCGDFEQSIQTVIANCGTDIFDKNPEDFGETINMMQCMQTLL</sequence>
<comment type="caution">
    <text evidence="1">The sequence shown here is derived from an EMBL/GenBank/DDBJ whole genome shotgun (WGS) entry which is preliminary data.</text>
</comment>
<dbReference type="EMBL" id="VXIV02001227">
    <property type="protein sequence ID" value="KAF6033835.1"/>
    <property type="molecule type" value="Genomic_DNA"/>
</dbReference>
<protein>
    <submittedName>
        <fullName evidence="1">Uncharacterized protein</fullName>
    </submittedName>
</protein>
<evidence type="ECO:0000313" key="1">
    <source>
        <dbReference type="EMBL" id="KAF6033835.1"/>
    </source>
</evidence>
<organism evidence="1 2">
    <name type="scientific">Bugula neritina</name>
    <name type="common">Brown bryozoan</name>
    <name type="synonym">Sertularia neritina</name>
    <dbReference type="NCBI Taxonomy" id="10212"/>
    <lineage>
        <taxon>Eukaryota</taxon>
        <taxon>Metazoa</taxon>
        <taxon>Spiralia</taxon>
        <taxon>Lophotrochozoa</taxon>
        <taxon>Bryozoa</taxon>
        <taxon>Gymnolaemata</taxon>
        <taxon>Cheilostomatida</taxon>
        <taxon>Flustrina</taxon>
        <taxon>Buguloidea</taxon>
        <taxon>Bugulidae</taxon>
        <taxon>Bugula</taxon>
    </lineage>
</organism>
<dbReference type="AlphaFoldDB" id="A0A7J7K6L7"/>
<name>A0A7J7K6L7_BUGNE</name>
<evidence type="ECO:0000313" key="2">
    <source>
        <dbReference type="Proteomes" id="UP000593567"/>
    </source>
</evidence>
<keyword evidence="2" id="KW-1185">Reference proteome</keyword>
<dbReference type="Proteomes" id="UP000593567">
    <property type="component" value="Unassembled WGS sequence"/>
</dbReference>
<proteinExistence type="predicted"/>